<dbReference type="KEGG" id="mcw:A8L33_06815"/>
<organism evidence="2 3">
    <name type="scientific">Microbacterium aurantiacum</name>
    <dbReference type="NCBI Taxonomy" id="162393"/>
    <lineage>
        <taxon>Bacteria</taxon>
        <taxon>Bacillati</taxon>
        <taxon>Actinomycetota</taxon>
        <taxon>Actinomycetes</taxon>
        <taxon>Micrococcales</taxon>
        <taxon>Microbacteriaceae</taxon>
        <taxon>Microbacterium</taxon>
    </lineage>
</organism>
<sequence length="131" mass="12978">MTRWRIDVGSTHTLLTEVLDAAADAATPISRGEQALRDAASALAGVDGVGSAVSGLAEEWDGHGARIASLVHAGVSAVGANLVTYIDADETMASSTGSADTASASAALPAPPLPGRGFGPLGSTGPQRSLR</sequence>
<evidence type="ECO:0000256" key="1">
    <source>
        <dbReference type="SAM" id="MobiDB-lite"/>
    </source>
</evidence>
<accession>A0A0M8MLY7</accession>
<dbReference type="InterPro" id="IPR045436">
    <property type="entry name" value="DUF6507"/>
</dbReference>
<feature type="region of interest" description="Disordered" evidence="1">
    <location>
        <begin position="94"/>
        <end position="131"/>
    </location>
</feature>
<reference evidence="2" key="1">
    <citation type="submission" date="2015-04" db="EMBL/GenBank/DDBJ databases">
        <title>Complete genome sequence of Microbacterium chocolatum SIT 101, a bacterium enantioselectively hydrolyzing mesomeric diesters.</title>
        <authorList>
            <person name="Li X."/>
            <person name="Xu Y."/>
        </authorList>
    </citation>
    <scope>NUCLEOTIDE SEQUENCE [LARGE SCALE GENOMIC DNA]</scope>
    <source>
        <strain evidence="2">SIT 101</strain>
    </source>
</reference>
<evidence type="ECO:0000313" key="2">
    <source>
        <dbReference type="EMBL" id="KOS10154.1"/>
    </source>
</evidence>
<feature type="compositionally biased region" description="Low complexity" evidence="1">
    <location>
        <begin position="94"/>
        <end position="108"/>
    </location>
</feature>
<dbReference type="Proteomes" id="UP000037737">
    <property type="component" value="Unassembled WGS sequence"/>
</dbReference>
<proteinExistence type="predicted"/>
<dbReference type="Pfam" id="PF20117">
    <property type="entry name" value="DUF6507"/>
    <property type="match status" value="1"/>
</dbReference>
<keyword evidence="3" id="KW-1185">Reference proteome</keyword>
<gene>
    <name evidence="2" type="ORF">XI38_11675</name>
</gene>
<dbReference type="EMBL" id="LAVO01000012">
    <property type="protein sequence ID" value="KOS10154.1"/>
    <property type="molecule type" value="Genomic_DNA"/>
</dbReference>
<protein>
    <submittedName>
        <fullName evidence="2">Uncharacterized protein</fullName>
    </submittedName>
</protein>
<dbReference type="PATRIC" id="fig|84292.3.peg.2372"/>
<dbReference type="AlphaFoldDB" id="A0A0M8MLY7"/>
<name>A0A0M8MLY7_9MICO</name>
<comment type="caution">
    <text evidence="2">The sequence shown here is derived from an EMBL/GenBank/DDBJ whole genome shotgun (WGS) entry which is preliminary data.</text>
</comment>
<evidence type="ECO:0000313" key="3">
    <source>
        <dbReference type="Proteomes" id="UP000037737"/>
    </source>
</evidence>